<feature type="non-terminal residue" evidence="11">
    <location>
        <position position="1"/>
    </location>
</feature>
<dbReference type="PANTHER" id="PTHR13512">
    <property type="entry name" value="MEDIATOR COMPLEX SUBUNIT 28"/>
    <property type="match status" value="1"/>
</dbReference>
<evidence type="ECO:0000256" key="7">
    <source>
        <dbReference type="ARBA" id="ARBA00023163"/>
    </source>
</evidence>
<keyword evidence="12" id="KW-1185">Reference proteome</keyword>
<keyword evidence="7" id="KW-0804">Transcription</keyword>
<proteinExistence type="inferred from homology"/>
<sequence length="96" mass="11171">FRTALAPLTKEDPLSGVNQEELRVNAENNGQRFLELAHRMDAAFLQKRFLLSVQKPELLILEENHEMKNEIAKKDELIKKQTEKLAEWQNTLSNLN</sequence>
<dbReference type="OrthoDB" id="2286203at2759"/>
<evidence type="ECO:0000256" key="10">
    <source>
        <dbReference type="SAM" id="Coils"/>
    </source>
</evidence>
<name>A0A5N5TLN9_9CRUS</name>
<organism evidence="11 12">
    <name type="scientific">Armadillidium nasatum</name>
    <dbReference type="NCBI Taxonomy" id="96803"/>
    <lineage>
        <taxon>Eukaryota</taxon>
        <taxon>Metazoa</taxon>
        <taxon>Ecdysozoa</taxon>
        <taxon>Arthropoda</taxon>
        <taxon>Crustacea</taxon>
        <taxon>Multicrustacea</taxon>
        <taxon>Malacostraca</taxon>
        <taxon>Eumalacostraca</taxon>
        <taxon>Peracarida</taxon>
        <taxon>Isopoda</taxon>
        <taxon>Oniscidea</taxon>
        <taxon>Crinocheta</taxon>
        <taxon>Armadillidiidae</taxon>
        <taxon>Armadillidium</taxon>
    </lineage>
</organism>
<dbReference type="AlphaFoldDB" id="A0A5N5TLN9"/>
<keyword evidence="6" id="KW-0010">Activator</keyword>
<protein>
    <recommendedName>
        <fullName evidence="3">Mediator of RNA polymerase II transcription subunit 28</fullName>
    </recommendedName>
    <alternativeName>
        <fullName evidence="9">Mediator complex subunit 28</fullName>
    </alternativeName>
</protein>
<evidence type="ECO:0000256" key="3">
    <source>
        <dbReference type="ARBA" id="ARBA00019683"/>
    </source>
</evidence>
<dbReference type="InterPro" id="IPR021640">
    <property type="entry name" value="Mediator_Med28"/>
</dbReference>
<accession>A0A5N5TLN9</accession>
<comment type="similarity">
    <text evidence="2">Belongs to the Mediator complex subunit 28 family.</text>
</comment>
<dbReference type="EMBL" id="SEYY01000513">
    <property type="protein sequence ID" value="KAB7507087.1"/>
    <property type="molecule type" value="Genomic_DNA"/>
</dbReference>
<keyword evidence="5 10" id="KW-0175">Coiled coil</keyword>
<comment type="caution">
    <text evidence="11">The sequence shown here is derived from an EMBL/GenBank/DDBJ whole genome shotgun (WGS) entry which is preliminary data.</text>
</comment>
<gene>
    <name evidence="11" type="primary">MED28</name>
    <name evidence="11" type="ORF">Anas_02669</name>
</gene>
<reference evidence="11 12" key="1">
    <citation type="journal article" date="2019" name="PLoS Biol.">
        <title>Sex chromosomes control vertical transmission of feminizing Wolbachia symbionts in an isopod.</title>
        <authorList>
            <person name="Becking T."/>
            <person name="Chebbi M.A."/>
            <person name="Giraud I."/>
            <person name="Moumen B."/>
            <person name="Laverre T."/>
            <person name="Caubet Y."/>
            <person name="Peccoud J."/>
            <person name="Gilbert C."/>
            <person name="Cordaux R."/>
        </authorList>
    </citation>
    <scope>NUCLEOTIDE SEQUENCE [LARGE SCALE GENOMIC DNA]</scope>
    <source>
        <strain evidence="11">ANa2</strain>
        <tissue evidence="11">Whole body excluding digestive tract and cuticle</tissue>
    </source>
</reference>
<evidence type="ECO:0000256" key="9">
    <source>
        <dbReference type="ARBA" id="ARBA00031964"/>
    </source>
</evidence>
<evidence type="ECO:0000256" key="1">
    <source>
        <dbReference type="ARBA" id="ARBA00004123"/>
    </source>
</evidence>
<evidence type="ECO:0000256" key="4">
    <source>
        <dbReference type="ARBA" id="ARBA00023015"/>
    </source>
</evidence>
<keyword evidence="4" id="KW-0805">Transcription regulation</keyword>
<keyword evidence="8" id="KW-0539">Nucleus</keyword>
<dbReference type="Proteomes" id="UP000326759">
    <property type="component" value="Unassembled WGS sequence"/>
</dbReference>
<dbReference type="GO" id="GO:0016592">
    <property type="term" value="C:mediator complex"/>
    <property type="evidence" value="ECO:0007669"/>
    <property type="project" value="TreeGrafter"/>
</dbReference>
<feature type="coiled-coil region" evidence="10">
    <location>
        <begin position="64"/>
        <end position="91"/>
    </location>
</feature>
<evidence type="ECO:0000313" key="11">
    <source>
        <dbReference type="EMBL" id="KAB7507087.1"/>
    </source>
</evidence>
<evidence type="ECO:0000313" key="12">
    <source>
        <dbReference type="Proteomes" id="UP000326759"/>
    </source>
</evidence>
<dbReference type="PANTHER" id="PTHR13512:SF2">
    <property type="entry name" value="MEDIATOR OF RNA POLYMERASE II TRANSCRIPTION SUBUNIT 28"/>
    <property type="match status" value="1"/>
</dbReference>
<evidence type="ECO:0000256" key="8">
    <source>
        <dbReference type="ARBA" id="ARBA00023242"/>
    </source>
</evidence>
<evidence type="ECO:0000256" key="6">
    <source>
        <dbReference type="ARBA" id="ARBA00023159"/>
    </source>
</evidence>
<dbReference type="Pfam" id="PF11594">
    <property type="entry name" value="Med28"/>
    <property type="match status" value="1"/>
</dbReference>
<evidence type="ECO:0000256" key="5">
    <source>
        <dbReference type="ARBA" id="ARBA00023054"/>
    </source>
</evidence>
<comment type="subcellular location">
    <subcellularLocation>
        <location evidence="1">Nucleus</location>
    </subcellularLocation>
</comment>
<evidence type="ECO:0000256" key="2">
    <source>
        <dbReference type="ARBA" id="ARBA00005571"/>
    </source>
</evidence>